<organism evidence="7 8">
    <name type="scientific">Stephania yunnanensis</name>
    <dbReference type="NCBI Taxonomy" id="152371"/>
    <lineage>
        <taxon>Eukaryota</taxon>
        <taxon>Viridiplantae</taxon>
        <taxon>Streptophyta</taxon>
        <taxon>Embryophyta</taxon>
        <taxon>Tracheophyta</taxon>
        <taxon>Spermatophyta</taxon>
        <taxon>Magnoliopsida</taxon>
        <taxon>Ranunculales</taxon>
        <taxon>Menispermaceae</taxon>
        <taxon>Menispermoideae</taxon>
        <taxon>Cissampelideae</taxon>
        <taxon>Stephania</taxon>
    </lineage>
</organism>
<dbReference type="PANTHER" id="PTHR31265">
    <property type="entry name" value="OS02G0527500 PROTEIN-RELATED"/>
    <property type="match status" value="1"/>
</dbReference>
<gene>
    <name evidence="7" type="ORF">Syun_002806</name>
</gene>
<keyword evidence="3" id="KW-0964">Secreted</keyword>
<evidence type="ECO:0000313" key="7">
    <source>
        <dbReference type="EMBL" id="KAK9161904.1"/>
    </source>
</evidence>
<dbReference type="PANTHER" id="PTHR31265:SF28">
    <property type="entry name" value="EMB|CAB87702.1"/>
    <property type="match status" value="1"/>
</dbReference>
<sequence>MDQTTCLDGQLRAQWSMSQQGLNMDLPSNTVGHAVKLGFDGKINQTFMVDHNDDDKERMQYVLTFTLASTDVRNCLTMTSVIVVVPDRSTLIHLEGVYGKERWESHGTYLGSWGGGEGVNLVMQSQLIETDPNGTCGPVVDAFLLNILIP</sequence>
<dbReference type="GO" id="GO:0005576">
    <property type="term" value="C:extracellular region"/>
    <property type="evidence" value="ECO:0007669"/>
    <property type="project" value="UniProtKB-SubCell"/>
</dbReference>
<evidence type="ECO:0000256" key="3">
    <source>
        <dbReference type="ARBA" id="ARBA00022525"/>
    </source>
</evidence>
<comment type="caution">
    <text evidence="7">The sequence shown here is derived from an EMBL/GenBank/DDBJ whole genome shotgun (WGS) entry which is preliminary data.</text>
</comment>
<dbReference type="EMBL" id="JBBNAF010000002">
    <property type="protein sequence ID" value="KAK9161904.1"/>
    <property type="molecule type" value="Genomic_DNA"/>
</dbReference>
<dbReference type="InterPro" id="IPR052437">
    <property type="entry name" value="Pectin_Meth_Modulator"/>
</dbReference>
<name>A0AAP0Q108_9MAGN</name>
<keyword evidence="5" id="KW-0325">Glycoprotein</keyword>
<accession>A0AAP0Q108</accession>
<evidence type="ECO:0000256" key="5">
    <source>
        <dbReference type="ARBA" id="ARBA00023180"/>
    </source>
</evidence>
<evidence type="ECO:0000256" key="1">
    <source>
        <dbReference type="ARBA" id="ARBA00004196"/>
    </source>
</evidence>
<protein>
    <recommendedName>
        <fullName evidence="6">DUF642 domain-containing protein</fullName>
    </recommendedName>
</protein>
<proteinExistence type="predicted"/>
<keyword evidence="4" id="KW-0732">Signal</keyword>
<evidence type="ECO:0000313" key="8">
    <source>
        <dbReference type="Proteomes" id="UP001420932"/>
    </source>
</evidence>
<dbReference type="Pfam" id="PF04862">
    <property type="entry name" value="DUF642"/>
    <property type="match status" value="1"/>
</dbReference>
<keyword evidence="8" id="KW-1185">Reference proteome</keyword>
<reference evidence="7 8" key="1">
    <citation type="submission" date="2024-01" db="EMBL/GenBank/DDBJ databases">
        <title>Genome assemblies of Stephania.</title>
        <authorList>
            <person name="Yang L."/>
        </authorList>
    </citation>
    <scope>NUCLEOTIDE SEQUENCE [LARGE SCALE GENOMIC DNA]</scope>
    <source>
        <strain evidence="7">YNDBR</strain>
        <tissue evidence="7">Leaf</tissue>
    </source>
</reference>
<dbReference type="Proteomes" id="UP001420932">
    <property type="component" value="Unassembled WGS sequence"/>
</dbReference>
<evidence type="ECO:0000256" key="4">
    <source>
        <dbReference type="ARBA" id="ARBA00022729"/>
    </source>
</evidence>
<comment type="subcellular location">
    <subcellularLocation>
        <location evidence="1">Cell envelope</location>
    </subcellularLocation>
    <subcellularLocation>
        <location evidence="2">Secreted</location>
    </subcellularLocation>
</comment>
<evidence type="ECO:0000259" key="6">
    <source>
        <dbReference type="Pfam" id="PF04862"/>
    </source>
</evidence>
<dbReference type="InterPro" id="IPR006946">
    <property type="entry name" value="DGR2-like_dom"/>
</dbReference>
<feature type="domain" description="DUF642" evidence="6">
    <location>
        <begin position="23"/>
        <end position="145"/>
    </location>
</feature>
<dbReference type="AlphaFoldDB" id="A0AAP0Q108"/>
<evidence type="ECO:0000256" key="2">
    <source>
        <dbReference type="ARBA" id="ARBA00004613"/>
    </source>
</evidence>